<dbReference type="PANTHER" id="PTHR43735">
    <property type="entry name" value="APOPTOSIS-INDUCING FACTOR 1"/>
    <property type="match status" value="1"/>
</dbReference>
<dbReference type="Gene3D" id="3.50.50.100">
    <property type="match status" value="1"/>
</dbReference>
<dbReference type="PANTHER" id="PTHR43735:SF3">
    <property type="entry name" value="FERROPTOSIS SUPPRESSOR PROTEIN 1"/>
    <property type="match status" value="1"/>
</dbReference>
<sequence>MSEQTSTLLILGGSYAGVSTAHYLLKHVIPKLPSPASYQVVLVSASSQGICRPGCPRAIISDDMFPQDKFFVSIPPLFEQYPAGRFRFVHAAVTELGHRSRTVSVRSMTDNTTETIPYHSLVIATGASTSSPLFGLNQSDSNELKKHWTSFRDALLQAKSIVIAGGGPTGVETASELGEHLNGAPGWFCRSTPKVSITLVASTPEILPILRPTIGRKAEDLLRKVGVKVVKGVRVADIKPLQTLEKLCSPTTVTLDDGRTLEADIYIPATGFTPNTNFIPESLLAKDKRVEVNMSTLRVDKAGERVYALGDVAGSFRASVPNIAAGVPVLCANMKRDLLHAAGEEPAGEDLIFKEDRRETQLVPIGKSSGVGAVYGWQVPGWFVWMVKGKDYFLGMLEAYWTGKQFAKEL</sequence>
<dbReference type="SUPFAM" id="SSF51905">
    <property type="entry name" value="FAD/NAD(P)-binding domain"/>
    <property type="match status" value="1"/>
</dbReference>
<evidence type="ECO:0000256" key="3">
    <source>
        <dbReference type="ARBA" id="ARBA00022827"/>
    </source>
</evidence>
<evidence type="ECO:0000313" key="6">
    <source>
        <dbReference type="EMBL" id="KAJ5486734.1"/>
    </source>
</evidence>
<accession>A0A9X0BVY9</accession>
<comment type="similarity">
    <text evidence="1">Belongs to the FAD-dependent oxidoreductase family.</text>
</comment>
<dbReference type="GO" id="GO:0005737">
    <property type="term" value="C:cytoplasm"/>
    <property type="evidence" value="ECO:0007669"/>
    <property type="project" value="TreeGrafter"/>
</dbReference>
<dbReference type="InterPro" id="IPR036188">
    <property type="entry name" value="FAD/NAD-bd_sf"/>
</dbReference>
<evidence type="ECO:0000256" key="1">
    <source>
        <dbReference type="ARBA" id="ARBA00006442"/>
    </source>
</evidence>
<dbReference type="AlphaFoldDB" id="A0A9X0BVY9"/>
<comment type="caution">
    <text evidence="6">The sequence shown here is derived from an EMBL/GenBank/DDBJ whole genome shotgun (WGS) entry which is preliminary data.</text>
</comment>
<proteinExistence type="inferred from homology"/>
<dbReference type="PRINTS" id="PR00469">
    <property type="entry name" value="PNDRDTASEII"/>
</dbReference>
<organism evidence="6 7">
    <name type="scientific">Penicillium desertorum</name>
    <dbReference type="NCBI Taxonomy" id="1303715"/>
    <lineage>
        <taxon>Eukaryota</taxon>
        <taxon>Fungi</taxon>
        <taxon>Dikarya</taxon>
        <taxon>Ascomycota</taxon>
        <taxon>Pezizomycotina</taxon>
        <taxon>Eurotiomycetes</taxon>
        <taxon>Eurotiomycetidae</taxon>
        <taxon>Eurotiales</taxon>
        <taxon>Aspergillaceae</taxon>
        <taxon>Penicillium</taxon>
    </lineage>
</organism>
<dbReference type="EMBL" id="JAPWDO010000001">
    <property type="protein sequence ID" value="KAJ5486734.1"/>
    <property type="molecule type" value="Genomic_DNA"/>
</dbReference>
<evidence type="ECO:0000259" key="5">
    <source>
        <dbReference type="Pfam" id="PF07992"/>
    </source>
</evidence>
<dbReference type="Pfam" id="PF07992">
    <property type="entry name" value="Pyr_redox_2"/>
    <property type="match status" value="1"/>
</dbReference>
<dbReference type="InterPro" id="IPR023753">
    <property type="entry name" value="FAD/NAD-binding_dom"/>
</dbReference>
<keyword evidence="4" id="KW-0560">Oxidoreductase</keyword>
<protein>
    <recommendedName>
        <fullName evidence="5">FAD/NAD(P)-binding domain-containing protein</fullName>
    </recommendedName>
</protein>
<dbReference type="Proteomes" id="UP001147760">
    <property type="component" value="Unassembled WGS sequence"/>
</dbReference>
<evidence type="ECO:0000256" key="2">
    <source>
        <dbReference type="ARBA" id="ARBA00022630"/>
    </source>
</evidence>
<feature type="domain" description="FAD/NAD(P)-binding" evidence="5">
    <location>
        <begin position="8"/>
        <end position="316"/>
    </location>
</feature>
<keyword evidence="2" id="KW-0285">Flavoprotein</keyword>
<name>A0A9X0BVY9_9EURO</name>
<dbReference type="GO" id="GO:0004174">
    <property type="term" value="F:electron-transferring-flavoprotein dehydrogenase activity"/>
    <property type="evidence" value="ECO:0007669"/>
    <property type="project" value="TreeGrafter"/>
</dbReference>
<keyword evidence="7" id="KW-1185">Reference proteome</keyword>
<reference evidence="6" key="1">
    <citation type="submission" date="2022-12" db="EMBL/GenBank/DDBJ databases">
        <authorList>
            <person name="Petersen C."/>
        </authorList>
    </citation>
    <scope>NUCLEOTIDE SEQUENCE</scope>
    <source>
        <strain evidence="6">IBT 17660</strain>
    </source>
</reference>
<gene>
    <name evidence="6" type="ORF">N7530_001034</name>
</gene>
<evidence type="ECO:0000313" key="7">
    <source>
        <dbReference type="Proteomes" id="UP001147760"/>
    </source>
</evidence>
<reference evidence="6" key="2">
    <citation type="journal article" date="2023" name="IMA Fungus">
        <title>Comparative genomic study of the Penicillium genus elucidates a diverse pangenome and 15 lateral gene transfer events.</title>
        <authorList>
            <person name="Petersen C."/>
            <person name="Sorensen T."/>
            <person name="Nielsen M.R."/>
            <person name="Sondergaard T.E."/>
            <person name="Sorensen J.L."/>
            <person name="Fitzpatrick D.A."/>
            <person name="Frisvad J.C."/>
            <person name="Nielsen K.L."/>
        </authorList>
    </citation>
    <scope>NUCLEOTIDE SEQUENCE</scope>
    <source>
        <strain evidence="6">IBT 17660</strain>
    </source>
</reference>
<dbReference type="OrthoDB" id="202203at2759"/>
<keyword evidence="3" id="KW-0274">FAD</keyword>
<dbReference type="GO" id="GO:0050660">
    <property type="term" value="F:flavin adenine dinucleotide binding"/>
    <property type="evidence" value="ECO:0007669"/>
    <property type="project" value="TreeGrafter"/>
</dbReference>
<dbReference type="PRINTS" id="PR00368">
    <property type="entry name" value="FADPNR"/>
</dbReference>
<evidence type="ECO:0000256" key="4">
    <source>
        <dbReference type="ARBA" id="ARBA00023002"/>
    </source>
</evidence>